<keyword evidence="2" id="KW-1185">Reference proteome</keyword>
<evidence type="ECO:0000313" key="2">
    <source>
        <dbReference type="Proteomes" id="UP001447842"/>
    </source>
</evidence>
<dbReference type="Gene3D" id="1.20.120.30">
    <property type="entry name" value="Aspartate receptor, ligand-binding domain"/>
    <property type="match status" value="1"/>
</dbReference>
<organism evidence="1 2">
    <name type="scientific">Sulfurimonas diazotrophicus</name>
    <dbReference type="NCBI Taxonomy" id="3131939"/>
    <lineage>
        <taxon>Bacteria</taxon>
        <taxon>Pseudomonadati</taxon>
        <taxon>Campylobacterota</taxon>
        <taxon>Epsilonproteobacteria</taxon>
        <taxon>Campylobacterales</taxon>
        <taxon>Sulfurimonadaceae</taxon>
        <taxon>Sulfurimonas</taxon>
    </lineage>
</organism>
<dbReference type="EMBL" id="CP147920">
    <property type="protein sequence ID" value="XAU14162.1"/>
    <property type="molecule type" value="Genomic_DNA"/>
</dbReference>
<evidence type="ECO:0008006" key="3">
    <source>
        <dbReference type="Google" id="ProtNLM"/>
    </source>
</evidence>
<proteinExistence type="predicted"/>
<protein>
    <recommendedName>
        <fullName evidence="3">Chemoreceptor zinc-binding domain-containing protein</fullName>
    </recommendedName>
</protein>
<reference evidence="1 2" key="1">
    <citation type="submission" date="2024-03" db="EMBL/GenBank/DDBJ databases">
        <title>Sulfurimonas sp. HSL3-1.</title>
        <authorList>
            <person name="Wang S."/>
        </authorList>
    </citation>
    <scope>NUCLEOTIDE SEQUENCE [LARGE SCALE GENOMIC DNA]</scope>
    <source>
        <strain evidence="1 2">HSL3-1</strain>
    </source>
</reference>
<dbReference type="RefSeq" id="WP_345971971.1">
    <property type="nucleotide sequence ID" value="NZ_CP147920.1"/>
</dbReference>
<dbReference type="Proteomes" id="UP001447842">
    <property type="component" value="Chromosome"/>
</dbReference>
<accession>A0ABZ3H6K4</accession>
<evidence type="ECO:0000313" key="1">
    <source>
        <dbReference type="EMBL" id="XAU14162.1"/>
    </source>
</evidence>
<gene>
    <name evidence="1" type="ORF">WCY31_07820</name>
</gene>
<sequence>MASKENYIQNIRNARTHQLKWVNQIKLMVSGVSNEKDAVPVNQSDSDFSRWLYEEAMVFSTSNAKSVIDEMIELHTNCYDIYLKIYATLFAGKSGGLMGVFGSKKASASDLKLAQNYYEELLPVSDSLLKRLRAFESVMLATPQTKFDELIVAPAPEAPAAPKPEATGTKQKLYFRGQLIEG</sequence>
<name>A0ABZ3H6K4_9BACT</name>